<comment type="caution">
    <text evidence="2">The sequence shown here is derived from an EMBL/GenBank/DDBJ whole genome shotgun (WGS) entry which is preliminary data.</text>
</comment>
<dbReference type="AlphaFoldDB" id="A0A109JTP9"/>
<proteinExistence type="predicted"/>
<evidence type="ECO:0000256" key="1">
    <source>
        <dbReference type="SAM" id="MobiDB-lite"/>
    </source>
</evidence>
<name>A0A109JTP9_9HYPH</name>
<dbReference type="OrthoDB" id="9897993at2"/>
<gene>
    <name evidence="2" type="ORF">AS026_38025</name>
</gene>
<feature type="region of interest" description="Disordered" evidence="1">
    <location>
        <begin position="37"/>
        <end position="56"/>
    </location>
</feature>
<sequence length="84" mass="9391">MRQHSGEEVQFRTTSETAIFEARCERLCAPMMTAATTGRAEHRSAGDRGDVGPLPISDLAQRRQERLKQVQAADIVDNPLVRVR</sequence>
<accession>A0A109JTP9</accession>
<protein>
    <submittedName>
        <fullName evidence="2">Uncharacterized protein</fullName>
    </submittedName>
</protein>
<dbReference type="Proteomes" id="UP000068164">
    <property type="component" value="Unassembled WGS sequence"/>
</dbReference>
<keyword evidence="3" id="KW-1185">Reference proteome</keyword>
<feature type="compositionally biased region" description="Basic and acidic residues" evidence="1">
    <location>
        <begin position="39"/>
        <end position="50"/>
    </location>
</feature>
<dbReference type="EMBL" id="LNCD01000056">
    <property type="protein sequence ID" value="KWV54931.1"/>
    <property type="molecule type" value="Genomic_DNA"/>
</dbReference>
<reference evidence="2 3" key="1">
    <citation type="submission" date="2015-11" db="EMBL/GenBank/DDBJ databases">
        <title>Draft Genome Sequence of the Strain BR 10423 (Rhizobium sp.) isolated from nodules of Mimosa pudica.</title>
        <authorList>
            <person name="Barauna A.C."/>
            <person name="Zilli J.E."/>
            <person name="Simoes-Araujo J.L."/>
            <person name="Reis V.M."/>
            <person name="James E.K."/>
            <person name="Reis F.B.Jr."/>
            <person name="Rouws L.F."/>
            <person name="Passos S.R."/>
            <person name="Gois S.R."/>
        </authorList>
    </citation>
    <scope>NUCLEOTIDE SEQUENCE [LARGE SCALE GENOMIC DNA]</scope>
    <source>
        <strain evidence="2 3">BR10423</strain>
    </source>
</reference>
<evidence type="ECO:0000313" key="3">
    <source>
        <dbReference type="Proteomes" id="UP000068164"/>
    </source>
</evidence>
<organism evidence="2 3">
    <name type="scientific">Rhizobium altiplani</name>
    <dbReference type="NCBI Taxonomy" id="1864509"/>
    <lineage>
        <taxon>Bacteria</taxon>
        <taxon>Pseudomonadati</taxon>
        <taxon>Pseudomonadota</taxon>
        <taxon>Alphaproteobacteria</taxon>
        <taxon>Hyphomicrobiales</taxon>
        <taxon>Rhizobiaceae</taxon>
        <taxon>Rhizobium/Agrobacterium group</taxon>
        <taxon>Rhizobium</taxon>
    </lineage>
</organism>
<dbReference type="RefSeq" id="WP_028749514.1">
    <property type="nucleotide sequence ID" value="NZ_LNCD01000056.1"/>
</dbReference>
<evidence type="ECO:0000313" key="2">
    <source>
        <dbReference type="EMBL" id="KWV54931.1"/>
    </source>
</evidence>